<reference evidence="3 4" key="1">
    <citation type="submission" date="2024-02" db="EMBL/GenBank/DDBJ databases">
        <title>De novo assembly and annotation of 12 fungi associated with fruit tree decline syndrome in Ontario, Canada.</title>
        <authorList>
            <person name="Sulman M."/>
            <person name="Ellouze W."/>
            <person name="Ilyukhin E."/>
        </authorList>
    </citation>
    <scope>NUCLEOTIDE SEQUENCE [LARGE SCALE GENOMIC DNA]</scope>
    <source>
        <strain evidence="3 4">M42-189</strain>
    </source>
</reference>
<dbReference type="Gene3D" id="3.30.870.10">
    <property type="entry name" value="Endonuclease Chain A"/>
    <property type="match status" value="1"/>
</dbReference>
<evidence type="ECO:0000313" key="4">
    <source>
        <dbReference type="Proteomes" id="UP001521785"/>
    </source>
</evidence>
<dbReference type="PANTHER" id="PTHR18896">
    <property type="entry name" value="PHOSPHOLIPASE D"/>
    <property type="match status" value="1"/>
</dbReference>
<evidence type="ECO:0000256" key="1">
    <source>
        <dbReference type="ARBA" id="ARBA00022737"/>
    </source>
</evidence>
<evidence type="ECO:0000256" key="2">
    <source>
        <dbReference type="ARBA" id="ARBA00023098"/>
    </source>
</evidence>
<dbReference type="SUPFAM" id="SSF56024">
    <property type="entry name" value="Phospholipase D/nuclease"/>
    <property type="match status" value="1"/>
</dbReference>
<dbReference type="EMBL" id="JAKJXO020000020">
    <property type="protein sequence ID" value="KAL1592830.1"/>
    <property type="molecule type" value="Genomic_DNA"/>
</dbReference>
<keyword evidence="4" id="KW-1185">Reference proteome</keyword>
<keyword evidence="1" id="KW-0677">Repeat</keyword>
<sequence>MLDDQVVICGSANLNDRSQLGDHDSEIAVIVRDNDTVESYMDGRQWRAAKFAASLRRQIFRKHLGLLKPQNFERPDENFQPIGVPNVYDWGSEEDRQVVDPLSEEFQNLWNWRAKKNTDAFGKVFHPVPSDEARNWQQYDAYYSRFFAQEEGDKEHKKPSLYKIGHVVAENFSQGEQGVREVKEVLSTIKGTLVEMPLLFLKEEDIAKEGVGLNAFTEELYT</sequence>
<dbReference type="PANTHER" id="PTHR18896:SF186">
    <property type="entry name" value="PHOSPHOLIPASE D"/>
    <property type="match status" value="1"/>
</dbReference>
<accession>A0ABR3QL17</accession>
<gene>
    <name evidence="3" type="ORF">SLS60_011246</name>
</gene>
<evidence type="ECO:0000313" key="3">
    <source>
        <dbReference type="EMBL" id="KAL1592830.1"/>
    </source>
</evidence>
<dbReference type="InterPro" id="IPR015679">
    <property type="entry name" value="PLipase_D_fam"/>
</dbReference>
<organism evidence="3 4">
    <name type="scientific">Paraconiothyrium brasiliense</name>
    <dbReference type="NCBI Taxonomy" id="300254"/>
    <lineage>
        <taxon>Eukaryota</taxon>
        <taxon>Fungi</taxon>
        <taxon>Dikarya</taxon>
        <taxon>Ascomycota</taxon>
        <taxon>Pezizomycotina</taxon>
        <taxon>Dothideomycetes</taxon>
        <taxon>Pleosporomycetidae</taxon>
        <taxon>Pleosporales</taxon>
        <taxon>Massarineae</taxon>
        <taxon>Didymosphaeriaceae</taxon>
        <taxon>Paraconiothyrium</taxon>
    </lineage>
</organism>
<proteinExistence type="predicted"/>
<keyword evidence="2" id="KW-0443">Lipid metabolism</keyword>
<dbReference type="Proteomes" id="UP001521785">
    <property type="component" value="Unassembled WGS sequence"/>
</dbReference>
<protein>
    <recommendedName>
        <fullName evidence="5">Phospholipase D</fullName>
    </recommendedName>
</protein>
<comment type="caution">
    <text evidence="3">The sequence shown here is derived from an EMBL/GenBank/DDBJ whole genome shotgun (WGS) entry which is preliminary data.</text>
</comment>
<name>A0ABR3QL17_9PLEO</name>
<evidence type="ECO:0008006" key="5">
    <source>
        <dbReference type="Google" id="ProtNLM"/>
    </source>
</evidence>